<dbReference type="EMBL" id="CABWIK020000035">
    <property type="protein sequence ID" value="CAB3971773.1"/>
    <property type="molecule type" value="Genomic_DNA"/>
</dbReference>
<evidence type="ECO:0000313" key="3">
    <source>
        <dbReference type="Proteomes" id="UP000494322"/>
    </source>
</evidence>
<name>A0A6J5JIY0_9BURK</name>
<feature type="chain" id="PRO_5027114723" evidence="1">
    <location>
        <begin position="23"/>
        <end position="848"/>
    </location>
</feature>
<feature type="signal peptide" evidence="1">
    <location>
        <begin position="1"/>
        <end position="22"/>
    </location>
</feature>
<evidence type="ECO:0000256" key="1">
    <source>
        <dbReference type="SAM" id="SignalP"/>
    </source>
</evidence>
<dbReference type="Proteomes" id="UP000494322">
    <property type="component" value="Unassembled WGS sequence"/>
</dbReference>
<dbReference type="AlphaFoldDB" id="A0A6J5JIY0"/>
<reference evidence="2 3" key="1">
    <citation type="submission" date="2020-04" db="EMBL/GenBank/DDBJ databases">
        <authorList>
            <person name="Depoorter E."/>
        </authorList>
    </citation>
    <scope>NUCLEOTIDE SEQUENCE [LARGE SCALE GENOMIC DNA]</scope>
    <source>
        <strain evidence="2 3">BCC0132</strain>
    </source>
</reference>
<organism evidence="2 3">
    <name type="scientific">Burkholderia cenocepacia</name>
    <dbReference type="NCBI Taxonomy" id="95486"/>
    <lineage>
        <taxon>Bacteria</taxon>
        <taxon>Pseudomonadati</taxon>
        <taxon>Pseudomonadota</taxon>
        <taxon>Betaproteobacteria</taxon>
        <taxon>Burkholderiales</taxon>
        <taxon>Burkholderiaceae</taxon>
        <taxon>Burkholderia</taxon>
        <taxon>Burkholderia cepacia complex</taxon>
    </lineage>
</organism>
<dbReference type="RefSeq" id="WP_175239834.1">
    <property type="nucleotide sequence ID" value="NZ_CABWIK020000035.1"/>
</dbReference>
<accession>A0A6J5JIY0</accession>
<protein>
    <submittedName>
        <fullName evidence="2">Uncharacterized protein</fullName>
    </submittedName>
</protein>
<proteinExistence type="predicted"/>
<sequence>MKYAIVRALALAWLLLSGFVCAAELKLVDHIYAGKADMPADFRHFMFLRGAPSRSAALKVMNCVKKTYPSLAVGAYEFPVGVGHDTYPGGVRYPIALAAYANSDEARDAENYAREHVDLGLIAHCLGIPVSRAGEDVSRTYFFGKAIELKTDELPRLITRSEIGAFDGEGHGAFVTGSETTRVIVLPKAYASSASDDVASTVMHLRAMHPETHFFAIRHSGYEYVATAALTDAATVERARRQMRRLGLYSSVELQLEASDSIGQSGAQLQGTLFDGSTQVVDRPVLNLVKTIAKLEVLQADDVTEPLRDRVLRCYGRLPAEVEKTVDVDFDKLASCSGVLMDRIALTRCVLDSDCRGIRVPIRYDAPPKELVIACLEGSSLIDCEGTTIDRKFNALLKDVGYTSCGFSTSCPGIKQKLVEWCRKANGNCSDELVAQFSTRIEEIGACVNDGKCDRIVPRSLQVDALVAQQKARLLEAGQNVIGVTEKGLAFVDNAKDTAKRIGDCYSLSRSAGNDAGQDCLAKISLGPTEQGVFDCFEASGADSSKQLDCIKGEPAARQSIELVQCVQAAHGDAGQLLACPGVANDPRIGQARAALQCVQNVQEPLDAMAQCVQGVPDTVAIALRCAKSASDGDYLNCLPRNGKEVAIARCLASADSDAARVMCVTPEINMPPAVRAALGCVASADGDSSAMATCAAGQFLPPEVARVTSCAAGSSGATDFAICASGIAMSPEWRIAAECAASSGGVPVTFAGCTAGRLTIRELGKCLSGKIGEPGGCFGPSNDIVKAFNTVGSDFSHGLGANNDIVQFGERVGTALRGVSDAGRDILAGIGNFGEDVFRGIGSALGL</sequence>
<evidence type="ECO:0000313" key="2">
    <source>
        <dbReference type="EMBL" id="CAB3971773.1"/>
    </source>
</evidence>
<gene>
    <name evidence="2" type="ORF">BCO9919_04975</name>
</gene>
<keyword evidence="1" id="KW-0732">Signal</keyword>